<accession>A0AAV4MJ19</accession>
<evidence type="ECO:0000313" key="1">
    <source>
        <dbReference type="EMBL" id="GIX71607.1"/>
    </source>
</evidence>
<keyword evidence="2" id="KW-1185">Reference proteome</keyword>
<protein>
    <submittedName>
        <fullName evidence="1">Uncharacterized protein</fullName>
    </submittedName>
</protein>
<comment type="caution">
    <text evidence="1">The sequence shown here is derived from an EMBL/GenBank/DDBJ whole genome shotgun (WGS) entry which is preliminary data.</text>
</comment>
<gene>
    <name evidence="1" type="ORF">CEXT_528151</name>
</gene>
<dbReference type="EMBL" id="BPLR01002237">
    <property type="protein sequence ID" value="GIX71607.1"/>
    <property type="molecule type" value="Genomic_DNA"/>
</dbReference>
<dbReference type="AlphaFoldDB" id="A0AAV4MJ19"/>
<name>A0AAV4MJ19_CAEEX</name>
<dbReference type="Proteomes" id="UP001054945">
    <property type="component" value="Unassembled WGS sequence"/>
</dbReference>
<sequence length="77" mass="9243">MTRDFEHHIEVTIAKAILGKIESGEEGTELHIERHIKRWDPEKNWDITLYLIYLKILEKRDNNIYMNSTRINYTVKG</sequence>
<proteinExistence type="predicted"/>
<organism evidence="1 2">
    <name type="scientific">Caerostris extrusa</name>
    <name type="common">Bark spider</name>
    <name type="synonym">Caerostris bankana</name>
    <dbReference type="NCBI Taxonomy" id="172846"/>
    <lineage>
        <taxon>Eukaryota</taxon>
        <taxon>Metazoa</taxon>
        <taxon>Ecdysozoa</taxon>
        <taxon>Arthropoda</taxon>
        <taxon>Chelicerata</taxon>
        <taxon>Arachnida</taxon>
        <taxon>Araneae</taxon>
        <taxon>Araneomorphae</taxon>
        <taxon>Entelegynae</taxon>
        <taxon>Araneoidea</taxon>
        <taxon>Araneidae</taxon>
        <taxon>Caerostris</taxon>
    </lineage>
</organism>
<reference evidence="1 2" key="1">
    <citation type="submission" date="2021-06" db="EMBL/GenBank/DDBJ databases">
        <title>Caerostris extrusa draft genome.</title>
        <authorList>
            <person name="Kono N."/>
            <person name="Arakawa K."/>
        </authorList>
    </citation>
    <scope>NUCLEOTIDE SEQUENCE [LARGE SCALE GENOMIC DNA]</scope>
</reference>
<evidence type="ECO:0000313" key="2">
    <source>
        <dbReference type="Proteomes" id="UP001054945"/>
    </source>
</evidence>